<evidence type="ECO:0000313" key="2">
    <source>
        <dbReference type="Proteomes" id="UP000729402"/>
    </source>
</evidence>
<organism evidence="1 2">
    <name type="scientific">Zizania palustris</name>
    <name type="common">Northern wild rice</name>
    <dbReference type="NCBI Taxonomy" id="103762"/>
    <lineage>
        <taxon>Eukaryota</taxon>
        <taxon>Viridiplantae</taxon>
        <taxon>Streptophyta</taxon>
        <taxon>Embryophyta</taxon>
        <taxon>Tracheophyta</taxon>
        <taxon>Spermatophyta</taxon>
        <taxon>Magnoliopsida</taxon>
        <taxon>Liliopsida</taxon>
        <taxon>Poales</taxon>
        <taxon>Poaceae</taxon>
        <taxon>BOP clade</taxon>
        <taxon>Oryzoideae</taxon>
        <taxon>Oryzeae</taxon>
        <taxon>Zizaniinae</taxon>
        <taxon>Zizania</taxon>
    </lineage>
</organism>
<protein>
    <submittedName>
        <fullName evidence="1">Uncharacterized protein</fullName>
    </submittedName>
</protein>
<sequence>MARFLHMYGGAMIEGSWRDLVDEGMVGGEKMNNFNIPTARTYSATLEELKVAMDTDGSFVISRLEWRSCDGVMDDSWGTSLTVDVVPDDGRAVDWARSRDDDGRAVDWARARLRTTCARPSGLSSTRAHVVRGVG</sequence>
<name>A0A8J5S2L2_ZIZPA</name>
<reference evidence="1" key="1">
    <citation type="journal article" date="2021" name="bioRxiv">
        <title>Whole Genome Assembly and Annotation of Northern Wild Rice, Zizania palustris L., Supports a Whole Genome Duplication in the Zizania Genus.</title>
        <authorList>
            <person name="Haas M."/>
            <person name="Kono T."/>
            <person name="Macchietto M."/>
            <person name="Millas R."/>
            <person name="McGilp L."/>
            <person name="Shao M."/>
            <person name="Duquette J."/>
            <person name="Hirsch C.N."/>
            <person name="Kimball J."/>
        </authorList>
    </citation>
    <scope>NUCLEOTIDE SEQUENCE</scope>
    <source>
        <tissue evidence="1">Fresh leaf tissue</tissue>
    </source>
</reference>
<evidence type="ECO:0000313" key="1">
    <source>
        <dbReference type="EMBL" id="KAG8066611.1"/>
    </source>
</evidence>
<accession>A0A8J5S2L2</accession>
<comment type="caution">
    <text evidence="1">The sequence shown here is derived from an EMBL/GenBank/DDBJ whole genome shotgun (WGS) entry which is preliminary data.</text>
</comment>
<dbReference type="AlphaFoldDB" id="A0A8J5S2L2"/>
<dbReference type="Pfam" id="PF03492">
    <property type="entry name" value="Methyltransf_7"/>
    <property type="match status" value="1"/>
</dbReference>
<proteinExistence type="predicted"/>
<keyword evidence="2" id="KW-1185">Reference proteome</keyword>
<dbReference type="Proteomes" id="UP000729402">
    <property type="component" value="Unassembled WGS sequence"/>
</dbReference>
<dbReference type="OrthoDB" id="1523883at2759"/>
<dbReference type="EMBL" id="JAAALK010000285">
    <property type="protein sequence ID" value="KAG8066611.1"/>
    <property type="molecule type" value="Genomic_DNA"/>
</dbReference>
<dbReference type="GO" id="GO:0008168">
    <property type="term" value="F:methyltransferase activity"/>
    <property type="evidence" value="ECO:0007669"/>
    <property type="project" value="InterPro"/>
</dbReference>
<gene>
    <name evidence="1" type="ORF">GUJ93_ZPchr0004g40268</name>
</gene>
<reference evidence="1" key="2">
    <citation type="submission" date="2021-02" db="EMBL/GenBank/DDBJ databases">
        <authorList>
            <person name="Kimball J.A."/>
            <person name="Haas M.W."/>
            <person name="Macchietto M."/>
            <person name="Kono T."/>
            <person name="Duquette J."/>
            <person name="Shao M."/>
        </authorList>
    </citation>
    <scope>NUCLEOTIDE SEQUENCE</scope>
    <source>
        <tissue evidence="1">Fresh leaf tissue</tissue>
    </source>
</reference>
<dbReference type="InterPro" id="IPR005299">
    <property type="entry name" value="MeTrfase_7"/>
</dbReference>